<evidence type="ECO:0000256" key="1">
    <source>
        <dbReference type="SAM" id="MobiDB-lite"/>
    </source>
</evidence>
<gene>
    <name evidence="2" type="ORF">PCOR1329_LOCUS42452</name>
</gene>
<feature type="compositionally biased region" description="Basic and acidic residues" evidence="1">
    <location>
        <begin position="128"/>
        <end position="141"/>
    </location>
</feature>
<comment type="caution">
    <text evidence="2">The sequence shown here is derived from an EMBL/GenBank/DDBJ whole genome shotgun (WGS) entry which is preliminary data.</text>
</comment>
<evidence type="ECO:0000313" key="2">
    <source>
        <dbReference type="EMBL" id="CAK0849864.1"/>
    </source>
</evidence>
<proteinExistence type="predicted"/>
<keyword evidence="3" id="KW-1185">Reference proteome</keyword>
<organism evidence="2 3">
    <name type="scientific">Prorocentrum cordatum</name>
    <dbReference type="NCBI Taxonomy" id="2364126"/>
    <lineage>
        <taxon>Eukaryota</taxon>
        <taxon>Sar</taxon>
        <taxon>Alveolata</taxon>
        <taxon>Dinophyceae</taxon>
        <taxon>Prorocentrales</taxon>
        <taxon>Prorocentraceae</taxon>
        <taxon>Prorocentrum</taxon>
    </lineage>
</organism>
<reference evidence="2" key="1">
    <citation type="submission" date="2023-10" db="EMBL/GenBank/DDBJ databases">
        <authorList>
            <person name="Chen Y."/>
            <person name="Shah S."/>
            <person name="Dougan E. K."/>
            <person name="Thang M."/>
            <person name="Chan C."/>
        </authorList>
    </citation>
    <scope>NUCLEOTIDE SEQUENCE [LARGE SCALE GENOMIC DNA]</scope>
</reference>
<feature type="region of interest" description="Disordered" evidence="1">
    <location>
        <begin position="128"/>
        <end position="148"/>
    </location>
</feature>
<name>A0ABN9TUF6_9DINO</name>
<accession>A0ABN9TUF6</accession>
<evidence type="ECO:0000313" key="3">
    <source>
        <dbReference type="Proteomes" id="UP001189429"/>
    </source>
</evidence>
<dbReference type="Proteomes" id="UP001189429">
    <property type="component" value="Unassembled WGS sequence"/>
</dbReference>
<sequence length="223" mass="24780">MADYDSGAYIIDHMQKMMKIPFWSEDMGPNGSWMPLYVRVKTEGRYAGVFPTIAECKAELKRSVSFLTDPSLSGKFELYAVKMPDRGEMMPLHPQTDGDYPLGDEWIVNDRTALYIHMSMPDAGGDCEQRGEDYHEQKGDNNHSIATPMSDSSIKDWVAAKAAKKMTMTMADIEGLDIDEIYQMGYAAAMQKLAKKAVATEAAQENTLESVGSAASWHDVATK</sequence>
<dbReference type="EMBL" id="CAUYUJ010015100">
    <property type="protein sequence ID" value="CAK0849864.1"/>
    <property type="molecule type" value="Genomic_DNA"/>
</dbReference>
<protein>
    <submittedName>
        <fullName evidence="2">Uncharacterized protein</fullName>
    </submittedName>
</protein>